<dbReference type="PANTHER" id="PTHR42839:SF2">
    <property type="entry name" value="ISOCHORISMATE SYNTHASE ENTC"/>
    <property type="match status" value="1"/>
</dbReference>
<feature type="domain" description="Chorismate-utilising enzyme C-terminal" evidence="1">
    <location>
        <begin position="185"/>
        <end position="435"/>
    </location>
</feature>
<proteinExistence type="predicted"/>
<dbReference type="PANTHER" id="PTHR42839">
    <property type="entry name" value="ISOCHORISMATE SYNTHASE ENTC"/>
    <property type="match status" value="1"/>
</dbReference>
<evidence type="ECO:0000313" key="2">
    <source>
        <dbReference type="EMBL" id="CAA6827380.1"/>
    </source>
</evidence>
<evidence type="ECO:0000259" key="1">
    <source>
        <dbReference type="Pfam" id="PF00425"/>
    </source>
</evidence>
<protein>
    <recommendedName>
        <fullName evidence="1">Chorismate-utilising enzyme C-terminal domain-containing protein</fullName>
    </recommendedName>
</protein>
<dbReference type="EMBL" id="CACVAV010000447">
    <property type="protein sequence ID" value="CAA6827380.1"/>
    <property type="molecule type" value="Genomic_DNA"/>
</dbReference>
<dbReference type="Gene3D" id="3.60.120.10">
    <property type="entry name" value="Anthranilate synthase"/>
    <property type="match status" value="1"/>
</dbReference>
<dbReference type="InterPro" id="IPR015890">
    <property type="entry name" value="Chorismate_C"/>
</dbReference>
<accession>A0A6S6UD72</accession>
<reference evidence="2" key="1">
    <citation type="submission" date="2020-01" db="EMBL/GenBank/DDBJ databases">
        <authorList>
            <person name="Meier V. D."/>
            <person name="Meier V D."/>
        </authorList>
    </citation>
    <scope>NUCLEOTIDE SEQUENCE</scope>
    <source>
        <strain evidence="2">HLG_WM_MAG_08</strain>
    </source>
</reference>
<gene>
    <name evidence="2" type="ORF">HELGO_WM67083</name>
</gene>
<dbReference type="Pfam" id="PF00425">
    <property type="entry name" value="Chorismate_bind"/>
    <property type="match status" value="1"/>
</dbReference>
<dbReference type="InterPro" id="IPR005801">
    <property type="entry name" value="ADC_synthase"/>
</dbReference>
<organism evidence="2">
    <name type="scientific">uncultured Thiotrichaceae bacterium</name>
    <dbReference type="NCBI Taxonomy" id="298394"/>
    <lineage>
        <taxon>Bacteria</taxon>
        <taxon>Pseudomonadati</taxon>
        <taxon>Pseudomonadota</taxon>
        <taxon>Gammaproteobacteria</taxon>
        <taxon>Thiotrichales</taxon>
        <taxon>Thiotrichaceae</taxon>
        <taxon>environmental samples</taxon>
    </lineage>
</organism>
<name>A0A6S6UD72_9GAMM</name>
<sequence length="471" mass="53024">MKNQISPIQIILKRAIDFLSFIRAQGAQQYYLVHHRHNDEIVLGLYPSNCFVVSATTVFSGMENVHCYSGYITVDGMFETINRFRSDDSPWFVLVSPDISRSKQDETLPYAICMQPTVEVVFSATAQCGVLRYVGDKAKGEKVQWLLDGFNAQYCSQPPEYDDQSGGICQFSDIIQDWSPGESDAAFLSRLKQAVRDLSAYPSAKMVLTRGYQLEQVAEDTLALFRLYALLNDSYAAAHFLQLGPEFQSLGCSPENVFQLSGREITLDVVASTRGVGNDPIQNRAMEQELTTDFKERREHLLALDRYMASLGTICAPNSIRKTQHMAVRRLRHVMHLHSIIKACLKPDISCFDIMRGGYPPLVSYPGELIELADHDPEPHRFYAGFVAHGFADQAACYLNLRSLLAHQNTLYAKAGVGVVREAKPEHELKEVQLKLSGVLEAVALWRQVEKHKQSTDDKIDSTNERRPYAC</sequence>
<dbReference type="SUPFAM" id="SSF56322">
    <property type="entry name" value="ADC synthase"/>
    <property type="match status" value="1"/>
</dbReference>
<dbReference type="AlphaFoldDB" id="A0A6S6UD72"/>